<reference evidence="2 3" key="1">
    <citation type="submission" date="2007-03" db="EMBL/GenBank/DDBJ databases">
        <authorList>
            <person name="Stal L."/>
            <person name="Ferriera S."/>
            <person name="Johnson J."/>
            <person name="Kravitz S."/>
            <person name="Beeson K."/>
            <person name="Sutton G."/>
            <person name="Rogers Y.-H."/>
            <person name="Friedman R."/>
            <person name="Frazier M."/>
            <person name="Venter J.C."/>
        </authorList>
    </citation>
    <scope>NUCLEOTIDE SEQUENCE [LARGE SCALE GENOMIC DNA]</scope>
    <source>
        <strain evidence="2 3">CCY0110</strain>
    </source>
</reference>
<evidence type="ECO:0000256" key="1">
    <source>
        <dbReference type="SAM" id="MobiDB-lite"/>
    </source>
</evidence>
<organism evidence="2 3">
    <name type="scientific">Crocosphaera chwakensis CCY0110</name>
    <dbReference type="NCBI Taxonomy" id="391612"/>
    <lineage>
        <taxon>Bacteria</taxon>
        <taxon>Bacillati</taxon>
        <taxon>Cyanobacteriota</taxon>
        <taxon>Cyanophyceae</taxon>
        <taxon>Oscillatoriophycideae</taxon>
        <taxon>Chroococcales</taxon>
        <taxon>Aphanothecaceae</taxon>
        <taxon>Crocosphaera</taxon>
        <taxon>Crocosphaera chwakensis</taxon>
    </lineage>
</organism>
<sequence>MNRFWGKQRRNILVSHLSPHPTPHTKTKIINGFSR</sequence>
<dbReference type="Proteomes" id="UP000003781">
    <property type="component" value="Unassembled WGS sequence"/>
</dbReference>
<comment type="caution">
    <text evidence="2">The sequence shown here is derived from an EMBL/GenBank/DDBJ whole genome shotgun (WGS) entry which is preliminary data.</text>
</comment>
<protein>
    <submittedName>
        <fullName evidence="2">Uncharacterized protein</fullName>
    </submittedName>
</protein>
<gene>
    <name evidence="2" type="ORF">CY0110_16897</name>
</gene>
<dbReference type="AlphaFoldDB" id="A3II61"/>
<keyword evidence="3" id="KW-1185">Reference proteome</keyword>
<evidence type="ECO:0000313" key="3">
    <source>
        <dbReference type="Proteomes" id="UP000003781"/>
    </source>
</evidence>
<accession>A3II61</accession>
<dbReference type="EMBL" id="AAXW01000002">
    <property type="protein sequence ID" value="EAZ93493.1"/>
    <property type="molecule type" value="Genomic_DNA"/>
</dbReference>
<name>A3II61_9CHRO</name>
<proteinExistence type="predicted"/>
<feature type="region of interest" description="Disordered" evidence="1">
    <location>
        <begin position="16"/>
        <end position="35"/>
    </location>
</feature>
<evidence type="ECO:0000313" key="2">
    <source>
        <dbReference type="EMBL" id="EAZ93493.1"/>
    </source>
</evidence>